<sequence>MISILSLLSLPLFHNLAHAGTIYHSNFTSSLSPFSACNVESPSYSTATDGNLTVYFDESYYDGTRDRKGAEICVFEDGTSTNVRQMTKEGWQGFSIYVPSDTYPTDKSAIIAQQFCPGGCSSWCGTVEIVNNTLQTTHRAACSTGTTATLVDDIDRDAWHSVVVHMRVSEESDGAYEVWWDGEQVYSVEDIDVGFGTWDDNDTLTTGWYFKNGEYCFGRSTLITSLALTKQNAPSESKITTSETNVNVPHYGLGEAELAKNMSSISAALVRRGTEVISARLQTSQQPLIKEWIGIFLVFFTVFAFGLAINWVAYTCAEVIATLAAIEDPNSNSTPYIHLDNETTNPDDPELSTITTSKPITSDFRTAINHLRTLGGGGFFSTFRGFRMYLAFIWLDAGLALLIPMFIPVPIHMGLVSFMTDFIGRMFLATGKRHGFIYRRMLGYQHWRRIAPVAVLHNVVMSVTYSVNLAASRFVGRVIWVILGGEHGKGSSGGNAEGGIGVVLLIMFFLLLTVPVKAIFTRVAASMLPEGLDPILPFDRRFGGKVIPEGGSETLSIMEAWTTFEWSARVRYFKVFLKALALEVALGVLGGLLVIGELKWLLYSH</sequence>
<feature type="chain" id="PRO_5044743419" evidence="2">
    <location>
        <begin position="20"/>
        <end position="605"/>
    </location>
</feature>
<dbReference type="VEuPathDB" id="FungiDB:An01g01370"/>
<keyword evidence="2" id="KW-0732">Signal</keyword>
<feature type="transmembrane region" description="Helical" evidence="1">
    <location>
        <begin position="388"/>
        <end position="407"/>
    </location>
</feature>
<feature type="transmembrane region" description="Helical" evidence="1">
    <location>
        <begin position="575"/>
        <end position="595"/>
    </location>
</feature>
<name>A0AAJ8BTG9_ASPNG</name>
<feature type="transmembrane region" description="Helical" evidence="1">
    <location>
        <begin position="499"/>
        <end position="520"/>
    </location>
</feature>
<dbReference type="InterPro" id="IPR025975">
    <property type="entry name" value="Polysacc_lyase"/>
</dbReference>
<dbReference type="GeneID" id="4978194"/>
<feature type="transmembrane region" description="Helical" evidence="1">
    <location>
        <begin position="292"/>
        <end position="313"/>
    </location>
</feature>
<evidence type="ECO:0000256" key="1">
    <source>
        <dbReference type="SAM" id="Phobius"/>
    </source>
</evidence>
<keyword evidence="1" id="KW-1133">Transmembrane helix</keyword>
<keyword evidence="1" id="KW-0812">Transmembrane</keyword>
<dbReference type="Pfam" id="PF14099">
    <property type="entry name" value="Polysacc_lyase"/>
    <property type="match status" value="1"/>
</dbReference>
<dbReference type="AlphaFoldDB" id="A0AAJ8BTG9"/>
<keyword evidence="1" id="KW-0472">Membrane</keyword>
<dbReference type="Gene3D" id="2.60.120.200">
    <property type="match status" value="1"/>
</dbReference>
<accession>A0AAJ8BTG9</accession>
<reference evidence="3" key="1">
    <citation type="submission" date="2025-02" db="EMBL/GenBank/DDBJ databases">
        <authorList>
            <consortium name="NCBI Genome Project"/>
        </authorList>
    </citation>
    <scope>NUCLEOTIDE SEQUENCE</scope>
</reference>
<protein>
    <submittedName>
        <fullName evidence="3">Uncharacterized protein</fullName>
    </submittedName>
</protein>
<feature type="signal peptide" evidence="2">
    <location>
        <begin position="1"/>
        <end position="19"/>
    </location>
</feature>
<dbReference type="RefSeq" id="XP_059603062.1">
    <property type="nucleotide sequence ID" value="XM_059745016.1"/>
</dbReference>
<evidence type="ECO:0000256" key="2">
    <source>
        <dbReference type="SAM" id="SignalP"/>
    </source>
</evidence>
<reference evidence="3" key="2">
    <citation type="submission" date="2025-08" db="UniProtKB">
        <authorList>
            <consortium name="RefSeq"/>
        </authorList>
    </citation>
    <scope>IDENTIFICATION</scope>
</reference>
<evidence type="ECO:0000313" key="3">
    <source>
        <dbReference type="RefSeq" id="XP_059603062.1"/>
    </source>
</evidence>
<gene>
    <name evidence="3" type="ORF">An01g01370</name>
</gene>
<dbReference type="KEGG" id="ang:An01g01370"/>
<organism evidence="3">
    <name type="scientific">Aspergillus niger</name>
    <dbReference type="NCBI Taxonomy" id="5061"/>
    <lineage>
        <taxon>Eukaryota</taxon>
        <taxon>Fungi</taxon>
        <taxon>Dikarya</taxon>
        <taxon>Ascomycota</taxon>
        <taxon>Pezizomycotina</taxon>
        <taxon>Eurotiomycetes</taxon>
        <taxon>Eurotiomycetidae</taxon>
        <taxon>Eurotiales</taxon>
        <taxon>Aspergillaceae</taxon>
        <taxon>Aspergillus</taxon>
        <taxon>Aspergillus subgen. Circumdati</taxon>
    </lineage>
</organism>
<proteinExistence type="predicted"/>